<dbReference type="Proteomes" id="UP001596074">
    <property type="component" value="Unassembled WGS sequence"/>
</dbReference>
<organism evidence="2 3">
    <name type="scientific">Actinomadura rugatobispora</name>
    <dbReference type="NCBI Taxonomy" id="1994"/>
    <lineage>
        <taxon>Bacteria</taxon>
        <taxon>Bacillati</taxon>
        <taxon>Actinomycetota</taxon>
        <taxon>Actinomycetes</taxon>
        <taxon>Streptosporangiales</taxon>
        <taxon>Thermomonosporaceae</taxon>
        <taxon>Actinomadura</taxon>
    </lineage>
</organism>
<dbReference type="Gene3D" id="3.10.180.10">
    <property type="entry name" value="2,3-Dihydroxybiphenyl 1,2-Dioxygenase, domain 1"/>
    <property type="match status" value="2"/>
</dbReference>
<dbReference type="SUPFAM" id="SSF54593">
    <property type="entry name" value="Glyoxalase/Bleomycin resistance protein/Dihydroxybiphenyl dioxygenase"/>
    <property type="match status" value="1"/>
</dbReference>
<dbReference type="InterPro" id="IPR004360">
    <property type="entry name" value="Glyas_Fos-R_dOase_dom"/>
</dbReference>
<evidence type="ECO:0000259" key="1">
    <source>
        <dbReference type="PROSITE" id="PS51819"/>
    </source>
</evidence>
<dbReference type="Pfam" id="PF00903">
    <property type="entry name" value="Glyoxalase"/>
    <property type="match status" value="2"/>
</dbReference>
<dbReference type="InterPro" id="IPR037523">
    <property type="entry name" value="VOC_core"/>
</dbReference>
<reference evidence="3" key="1">
    <citation type="journal article" date="2019" name="Int. J. Syst. Evol. Microbiol.">
        <title>The Global Catalogue of Microorganisms (GCM) 10K type strain sequencing project: providing services to taxonomists for standard genome sequencing and annotation.</title>
        <authorList>
            <consortium name="The Broad Institute Genomics Platform"/>
            <consortium name="The Broad Institute Genome Sequencing Center for Infectious Disease"/>
            <person name="Wu L."/>
            <person name="Ma J."/>
        </authorList>
    </citation>
    <scope>NUCLEOTIDE SEQUENCE [LARGE SCALE GENOMIC DNA]</scope>
    <source>
        <strain evidence="3">KCTC 42087</strain>
    </source>
</reference>
<proteinExistence type="predicted"/>
<feature type="domain" description="VOC" evidence="1">
    <location>
        <begin position="134"/>
        <end position="248"/>
    </location>
</feature>
<dbReference type="RefSeq" id="WP_378290057.1">
    <property type="nucleotide sequence ID" value="NZ_JBHSON010000106.1"/>
</dbReference>
<keyword evidence="3" id="KW-1185">Reference proteome</keyword>
<dbReference type="PROSITE" id="PS51819">
    <property type="entry name" value="VOC"/>
    <property type="match status" value="2"/>
</dbReference>
<dbReference type="InterPro" id="IPR029068">
    <property type="entry name" value="Glyas_Bleomycin-R_OHBP_Dase"/>
</dbReference>
<evidence type="ECO:0000313" key="2">
    <source>
        <dbReference type="EMBL" id="MFC5753239.1"/>
    </source>
</evidence>
<name>A0ABW1AFC3_9ACTN</name>
<feature type="domain" description="VOC" evidence="1">
    <location>
        <begin position="6"/>
        <end position="118"/>
    </location>
</feature>
<accession>A0ABW1AFC3</accession>
<protein>
    <submittedName>
        <fullName evidence="2">VOC family protein</fullName>
    </submittedName>
</protein>
<evidence type="ECO:0000313" key="3">
    <source>
        <dbReference type="Proteomes" id="UP001596074"/>
    </source>
</evidence>
<gene>
    <name evidence="2" type="ORF">ACFPZN_47135</name>
</gene>
<comment type="caution">
    <text evidence="2">The sequence shown here is derived from an EMBL/GenBank/DDBJ whole genome shotgun (WGS) entry which is preliminary data.</text>
</comment>
<sequence length="303" mass="32931">MALVQEFGYAVCGVPDLDASVDFFRTVCQLEVSERRDGTVFLTGGEQHAWLRLERRPEPELIRLGFRVTGPDALSEVTMRLEDEGVAWAEGGTLRDDRVAGAVRFRTPQDIEVELYEEQVVLAASPAPDRGLERVLHTVVATDDVVAGRDFWKRTMGFRRSDQIEDLVVFLRCGDGYHHSIGLAKGEPGRLDHICLLADGIDTVVRFRNHARAHHVKVGDLVRHTASGSVSVYLQEPSLGIGVEICAEHEVITDESYNGRLLMAGPVTADRWSVGFPDAAPAGTVFGRGGGTAAGDAVSGAGR</sequence>
<dbReference type="EMBL" id="JBHSON010000106">
    <property type="protein sequence ID" value="MFC5753239.1"/>
    <property type="molecule type" value="Genomic_DNA"/>
</dbReference>